<keyword evidence="2" id="KW-0378">Hydrolase</keyword>
<dbReference type="Pfam" id="PF00149">
    <property type="entry name" value="Metallophos"/>
    <property type="match status" value="1"/>
</dbReference>
<proteinExistence type="inferred from homology"/>
<dbReference type="InterPro" id="IPR004843">
    <property type="entry name" value="Calcineurin-like_PHP"/>
</dbReference>
<dbReference type="Gene3D" id="2.60.40.380">
    <property type="entry name" value="Purple acid phosphatase-like, N-terminal"/>
    <property type="match status" value="1"/>
</dbReference>
<dbReference type="Gene3D" id="3.60.21.10">
    <property type="match status" value="1"/>
</dbReference>
<protein>
    <recommendedName>
        <fullName evidence="2">Purple acid phosphatase</fullName>
        <ecNumber evidence="2">3.1.3.2</ecNumber>
    </recommendedName>
</protein>
<sequence>MVLLNGVLFLIVLHIVSSKSIKDNEPFFGQPEQIHLSYGHDPSLMIVTWVTLNEVNDSVVEYGQLDKFDKRSTGNVSIFQDSGSEQRREYIHRVVVHNLIPGQKYFYHCGCDDYGWSPLFWFTAMRNDSDFVVRMAVYGDMGKDNAQSMARLQEETQLGHFDLILHVGDMAYDMNSDNARYGDQYMNSIESIAAYIPYMTCPGNHENAYNFSQYVAKFSMPSSYNTYGGDANHFYSFNVGPVHVISFSTEFYYYLQYGFEQIINQYHWIEQDLKVKLDKIYNKFYLFIYLGSE</sequence>
<evidence type="ECO:0000256" key="2">
    <source>
        <dbReference type="RuleBase" id="RU361203"/>
    </source>
</evidence>
<dbReference type="PANTHER" id="PTHR45867">
    <property type="entry name" value="PURPLE ACID PHOSPHATASE"/>
    <property type="match status" value="1"/>
</dbReference>
<comment type="similarity">
    <text evidence="2">Belongs to the metallophosphoesterase superfamily. Purple acid phosphatase family.</text>
</comment>
<dbReference type="InterPro" id="IPR015914">
    <property type="entry name" value="PAPs_N"/>
</dbReference>
<dbReference type="GO" id="GO:0003993">
    <property type="term" value="F:acid phosphatase activity"/>
    <property type="evidence" value="ECO:0007669"/>
    <property type="project" value="UniProtKB-EC"/>
</dbReference>
<gene>
    <name evidence="5" type="ORF">IZO911_LOCUS40293</name>
</gene>
<evidence type="ECO:0000259" key="4">
    <source>
        <dbReference type="Pfam" id="PF16656"/>
    </source>
</evidence>
<comment type="catalytic activity">
    <reaction evidence="2">
        <text>a phosphate monoester + H2O = an alcohol + phosphate</text>
        <dbReference type="Rhea" id="RHEA:15017"/>
        <dbReference type="ChEBI" id="CHEBI:15377"/>
        <dbReference type="ChEBI" id="CHEBI:30879"/>
        <dbReference type="ChEBI" id="CHEBI:43474"/>
        <dbReference type="ChEBI" id="CHEBI:67140"/>
        <dbReference type="EC" id="3.1.3.2"/>
    </reaction>
</comment>
<dbReference type="InterPro" id="IPR008963">
    <property type="entry name" value="Purple_acid_Pase-like_N"/>
</dbReference>
<dbReference type="EC" id="3.1.3.2" evidence="2"/>
<dbReference type="GO" id="GO:0046872">
    <property type="term" value="F:metal ion binding"/>
    <property type="evidence" value="ECO:0007669"/>
    <property type="project" value="InterPro"/>
</dbReference>
<dbReference type="PANTHER" id="PTHR45867:SF3">
    <property type="entry name" value="ACID PHOSPHATASE TYPE 7"/>
    <property type="match status" value="1"/>
</dbReference>
<accession>A0A815LZN3</accession>
<feature type="domain" description="Calcineurin-like phosphoesterase" evidence="3">
    <location>
        <begin position="134"/>
        <end position="265"/>
    </location>
</feature>
<reference evidence="5" key="1">
    <citation type="submission" date="2021-02" db="EMBL/GenBank/DDBJ databases">
        <authorList>
            <person name="Nowell W R."/>
        </authorList>
    </citation>
    <scope>NUCLEOTIDE SEQUENCE</scope>
</reference>
<feature type="domain" description="Purple acid phosphatase N-terminal" evidence="4">
    <location>
        <begin position="31"/>
        <end position="123"/>
    </location>
</feature>
<dbReference type="InterPro" id="IPR029052">
    <property type="entry name" value="Metallo-depent_PP-like"/>
</dbReference>
<feature type="signal peptide" evidence="2">
    <location>
        <begin position="1"/>
        <end position="18"/>
    </location>
</feature>
<dbReference type="SUPFAM" id="SSF49363">
    <property type="entry name" value="Purple acid phosphatase, N-terminal domain"/>
    <property type="match status" value="1"/>
</dbReference>
<evidence type="ECO:0000313" key="5">
    <source>
        <dbReference type="EMBL" id="CAF1414699.1"/>
    </source>
</evidence>
<dbReference type="SUPFAM" id="SSF56300">
    <property type="entry name" value="Metallo-dependent phosphatases"/>
    <property type="match status" value="1"/>
</dbReference>
<keyword evidence="1 2" id="KW-0732">Signal</keyword>
<evidence type="ECO:0000256" key="1">
    <source>
        <dbReference type="ARBA" id="ARBA00022729"/>
    </source>
</evidence>
<evidence type="ECO:0000313" key="6">
    <source>
        <dbReference type="Proteomes" id="UP000663860"/>
    </source>
</evidence>
<comment type="caution">
    <text evidence="5">The sequence shown here is derived from an EMBL/GenBank/DDBJ whole genome shotgun (WGS) entry which is preliminary data.</text>
</comment>
<dbReference type="Pfam" id="PF16656">
    <property type="entry name" value="Pur_ac_phosph_N"/>
    <property type="match status" value="1"/>
</dbReference>
<organism evidence="5 6">
    <name type="scientific">Adineta steineri</name>
    <dbReference type="NCBI Taxonomy" id="433720"/>
    <lineage>
        <taxon>Eukaryota</taxon>
        <taxon>Metazoa</taxon>
        <taxon>Spiralia</taxon>
        <taxon>Gnathifera</taxon>
        <taxon>Rotifera</taxon>
        <taxon>Eurotatoria</taxon>
        <taxon>Bdelloidea</taxon>
        <taxon>Adinetida</taxon>
        <taxon>Adinetidae</taxon>
        <taxon>Adineta</taxon>
    </lineage>
</organism>
<dbReference type="EMBL" id="CAJNOE010001344">
    <property type="protein sequence ID" value="CAF1414699.1"/>
    <property type="molecule type" value="Genomic_DNA"/>
</dbReference>
<name>A0A815LZN3_9BILA</name>
<dbReference type="Proteomes" id="UP000663860">
    <property type="component" value="Unassembled WGS sequence"/>
</dbReference>
<feature type="chain" id="PRO_5033102749" description="Purple acid phosphatase" evidence="2">
    <location>
        <begin position="19"/>
        <end position="293"/>
    </location>
</feature>
<evidence type="ECO:0000259" key="3">
    <source>
        <dbReference type="Pfam" id="PF00149"/>
    </source>
</evidence>
<dbReference type="AlphaFoldDB" id="A0A815LZN3"/>